<dbReference type="OrthoDB" id="103676at2157"/>
<dbReference type="Pfam" id="PF17957">
    <property type="entry name" value="Big_7"/>
    <property type="match status" value="2"/>
</dbReference>
<organism evidence="1 2">
    <name type="scientific">Aciduliprofundum boonei (strain DSM 19572 / T469)</name>
    <dbReference type="NCBI Taxonomy" id="439481"/>
    <lineage>
        <taxon>Archaea</taxon>
        <taxon>Methanobacteriati</taxon>
        <taxon>Thermoplasmatota</taxon>
        <taxon>DHVE2 group</taxon>
        <taxon>Candidatus Aciduliprofundum</taxon>
    </lineage>
</organism>
<dbReference type="Proteomes" id="UP000001400">
    <property type="component" value="Chromosome"/>
</dbReference>
<name>B5IH40_ACIB4</name>
<dbReference type="HOGENOM" id="CLU_373256_0_0_2"/>
<dbReference type="KEGG" id="abi:Aboo_1066"/>
<protein>
    <recommendedName>
        <fullName evidence="3">Bacterial Ig-like domain-containing protein</fullName>
    </recommendedName>
</protein>
<dbReference type="eggNOG" id="arCOG03439">
    <property type="taxonomic scope" value="Archaea"/>
</dbReference>
<evidence type="ECO:0008006" key="3">
    <source>
        <dbReference type="Google" id="ProtNLM"/>
    </source>
</evidence>
<gene>
    <name evidence="1" type="ordered locus">Aboo_1066</name>
</gene>
<dbReference type="EMBL" id="CP001941">
    <property type="protein sequence ID" value="ADD08875.1"/>
    <property type="molecule type" value="Genomic_DNA"/>
</dbReference>
<evidence type="ECO:0000313" key="1">
    <source>
        <dbReference type="EMBL" id="ADD08875.1"/>
    </source>
</evidence>
<reference evidence="1" key="1">
    <citation type="submission" date="2010-02" db="EMBL/GenBank/DDBJ databases">
        <title>Complete sequence of Aciduliprofundum boonei T469.</title>
        <authorList>
            <consortium name="US DOE Joint Genome Institute"/>
            <person name="Lucas S."/>
            <person name="Copeland A."/>
            <person name="Lapidus A."/>
            <person name="Cheng J.-F."/>
            <person name="Bruce D."/>
            <person name="Goodwin L."/>
            <person name="Pitluck S."/>
            <person name="Saunders E."/>
            <person name="Detter J.C."/>
            <person name="Han C."/>
            <person name="Tapia R."/>
            <person name="Land M."/>
            <person name="Hauser L."/>
            <person name="Kyrpides N."/>
            <person name="Mikhailova N."/>
            <person name="Flores G."/>
            <person name="Reysenbach A.-L."/>
            <person name="Woyke T."/>
        </authorList>
    </citation>
    <scope>NUCLEOTIDE SEQUENCE</scope>
    <source>
        <strain evidence="1">T469</strain>
    </source>
</reference>
<evidence type="ECO:0000313" key="2">
    <source>
        <dbReference type="Proteomes" id="UP000001400"/>
    </source>
</evidence>
<dbReference type="STRING" id="439481.Aboo_1066"/>
<dbReference type="AlphaFoldDB" id="B5IH40"/>
<dbReference type="GeneID" id="8828023"/>
<proteinExistence type="predicted"/>
<sequence length="744" mass="84273">MSQKEFKDHRRRGVLFYIALLALLLAPIANFSHAANPAPEISITIPSSHTIGNYTFIHGNVSVDVNITGNFTYADFYLDGQFISQFNQSDNIVNENGTNYTYTTYHYFWDTFYTGEGPHIVKVEAHYPSGEVSLSKTYYVDNHVPVASIQVNNSGILKGVQELNITVKDPFYSISSGIWKVNLYIDNDKVYNHTLTEISSFYAFPYIWDTEKYRDGHHNITVQVWDNAGNEANYIFTYLVDNHPPSVAIISNLYLKGIATLNVSVSDNVSGIGKVQFFIDGNLTYTAYHYPYLFIWNTENYTDGKHLISVIVYDKAGNKNSASVYVIVDNTPPVIKLLSPKPSGNGTLSGNVEIKIKGTDDVTGMASIKLYIDNYFVANGTNSIDYEWNTTRYFNGLHRLTIIASDKIGNVAMYDYNFTIYNRPHPPTLTITSPENNTLFGTNVVKVKWTSTGPLEYYEIKVDNTQYIKTMNESYQVSLADGNHTFYVKAVFKGGKTITKEVMFRIDTTPPEILELLGSYHFIKPGTINFTVKDASPIQVFIYVAQGNQWVLYNQGNSTHWTIKIDKQGNYQFKIVAVDEVQNTQERVIQVSYSIPPPPQREKVRGSPFMHLLLYPMLMLILAIIAVVVLMRQLKKKKRKRESEESLSPKERAVLDEIMAYIGENEGAKRGDVIKDVSNRMGITEDEVGVMLDFAKDHYLVNERVDTDGVIRVYPLEKLQGTLQTEEAPSGEEGGKKKHLLKRR</sequence>
<keyword evidence="2" id="KW-1185">Reference proteome</keyword>
<dbReference type="RefSeq" id="WP_008086510.1">
    <property type="nucleotide sequence ID" value="NC_013926.1"/>
</dbReference>
<dbReference type="Gene3D" id="2.60.40.10">
    <property type="entry name" value="Immunoglobulins"/>
    <property type="match status" value="4"/>
</dbReference>
<accession>B5IH40</accession>
<dbReference type="InterPro" id="IPR013783">
    <property type="entry name" value="Ig-like_fold"/>
</dbReference>